<name>Q7R9D6_PLAYO</name>
<evidence type="ECO:0000313" key="2">
    <source>
        <dbReference type="Proteomes" id="UP000008553"/>
    </source>
</evidence>
<reference evidence="1 2" key="1">
    <citation type="journal article" date="2002" name="Nature">
        <title>Genome sequence and comparative analysis of the model rodent malaria parasite Plasmodium yoelii yoelii.</title>
        <authorList>
            <person name="Carlton J.M."/>
            <person name="Angiuoli S.V."/>
            <person name="Suh B.B."/>
            <person name="Kooij T.W."/>
            <person name="Pertea M."/>
            <person name="Silva J.C."/>
            <person name="Ermolaeva M.D."/>
            <person name="Allen J.E."/>
            <person name="Selengut J.D."/>
            <person name="Koo H.L."/>
            <person name="Peterson J.D."/>
            <person name="Pop M."/>
            <person name="Kosack D.S."/>
            <person name="Shumway M.F."/>
            <person name="Bidwell S.L."/>
            <person name="Shallom S.J."/>
            <person name="van Aken S.E."/>
            <person name="Riedmuller S.B."/>
            <person name="Feldblyum T.V."/>
            <person name="Cho J.K."/>
            <person name="Quackenbush J."/>
            <person name="Sedegah M."/>
            <person name="Shoaibi A."/>
            <person name="Cummings L.M."/>
            <person name="Florens L."/>
            <person name="Yates J.R."/>
            <person name="Raine J.D."/>
            <person name="Sinden R.E."/>
            <person name="Harris M.A."/>
            <person name="Cunningham D.A."/>
            <person name="Preiser P.R."/>
            <person name="Bergman L.W."/>
            <person name="Vaidya A.B."/>
            <person name="van Lin L.H."/>
            <person name="Janse C.J."/>
            <person name="Waters A.P."/>
            <person name="Smith H.O."/>
            <person name="White O.R."/>
            <person name="Salzberg S.L."/>
            <person name="Venter J.C."/>
            <person name="Fraser C.M."/>
            <person name="Hoffman S.L."/>
            <person name="Gardner M.J."/>
            <person name="Carucci D.J."/>
        </authorList>
    </citation>
    <scope>NUCLEOTIDE SEQUENCE [LARGE SCALE GENOMIC DNA]</scope>
    <source>
        <strain evidence="1 2">17XNL</strain>
    </source>
</reference>
<keyword evidence="2" id="KW-1185">Reference proteome</keyword>
<dbReference type="InParanoid" id="Q7R9D6"/>
<dbReference type="Proteomes" id="UP000008553">
    <property type="component" value="Unassembled WGS sequence"/>
</dbReference>
<gene>
    <name evidence="1" type="ORF">PY06926</name>
</gene>
<protein>
    <submittedName>
        <fullName evidence="1">Uncharacterized protein</fullName>
    </submittedName>
</protein>
<evidence type="ECO:0000313" key="1">
    <source>
        <dbReference type="EMBL" id="EAA19250.1"/>
    </source>
</evidence>
<feature type="non-terminal residue" evidence="1">
    <location>
        <position position="45"/>
    </location>
</feature>
<accession>Q7R9D6</accession>
<dbReference type="AlphaFoldDB" id="Q7R9D6"/>
<dbReference type="EMBL" id="AABL01002432">
    <property type="protein sequence ID" value="EAA19250.1"/>
    <property type="molecule type" value="Genomic_DNA"/>
</dbReference>
<organism evidence="1 2">
    <name type="scientific">Plasmodium yoelii yoelii</name>
    <dbReference type="NCBI Taxonomy" id="73239"/>
    <lineage>
        <taxon>Eukaryota</taxon>
        <taxon>Sar</taxon>
        <taxon>Alveolata</taxon>
        <taxon>Apicomplexa</taxon>
        <taxon>Aconoidasida</taxon>
        <taxon>Haemosporida</taxon>
        <taxon>Plasmodiidae</taxon>
        <taxon>Plasmodium</taxon>
        <taxon>Plasmodium (Vinckeia)</taxon>
    </lineage>
</organism>
<sequence>MKDQVVKSRNIYMCIHKSNLVFNSNILDAELFVFYASRLCLMGYW</sequence>
<proteinExistence type="predicted"/>
<comment type="caution">
    <text evidence="1">The sequence shown here is derived from an EMBL/GenBank/DDBJ whole genome shotgun (WGS) entry which is preliminary data.</text>
</comment>
<dbReference type="PaxDb" id="73239-Q7R9D6"/>